<dbReference type="NCBIfam" id="TIGR01590">
    <property type="entry name" value="yir-bir-cir_Pla"/>
    <property type="match status" value="1"/>
</dbReference>
<dbReference type="Pfam" id="PF06022">
    <property type="entry name" value="Cir_Bir_Yir"/>
    <property type="match status" value="1"/>
</dbReference>
<dbReference type="Proteomes" id="UP000018538">
    <property type="component" value="Unassembled WGS sequence"/>
</dbReference>
<dbReference type="OrthoDB" id="373297at2759"/>
<accession>V7PG43</accession>
<evidence type="ECO:0000256" key="1">
    <source>
        <dbReference type="SAM" id="MobiDB-lite"/>
    </source>
</evidence>
<dbReference type="EMBL" id="KI635806">
    <property type="protein sequence ID" value="ETB57313.1"/>
    <property type="molecule type" value="Genomic_DNA"/>
</dbReference>
<evidence type="ECO:0000313" key="4">
    <source>
        <dbReference type="Proteomes" id="UP000018538"/>
    </source>
</evidence>
<feature type="compositionally biased region" description="Basic and acidic residues" evidence="1">
    <location>
        <begin position="260"/>
        <end position="276"/>
    </location>
</feature>
<reference evidence="3 4" key="1">
    <citation type="submission" date="2013-11" db="EMBL/GenBank/DDBJ databases">
        <title>The Genome Sequence of Plasmodium yoelii 17X.</title>
        <authorList>
            <consortium name="The Broad Institute Genomics Platform"/>
            <consortium name="The Broad Institute Genome Sequencing Center for Infectious Disease"/>
            <person name="Neafsey D."/>
            <person name="Adams J."/>
            <person name="Walker B."/>
            <person name="Young S.K."/>
            <person name="Zeng Q."/>
            <person name="Gargeya S."/>
            <person name="Fitzgerald M."/>
            <person name="Haas B."/>
            <person name="Abouelleil A."/>
            <person name="Alvarado L."/>
            <person name="Chapman S.B."/>
            <person name="Gainer-Dewar J."/>
            <person name="Goldberg J."/>
            <person name="Griggs A."/>
            <person name="Gujja S."/>
            <person name="Hansen M."/>
            <person name="Howarth C."/>
            <person name="Imamovic A."/>
            <person name="Ireland A."/>
            <person name="Larimer J."/>
            <person name="McCowan C."/>
            <person name="Murphy C."/>
            <person name="Pearson M."/>
            <person name="Poon T.W."/>
            <person name="Priest M."/>
            <person name="Roberts A."/>
            <person name="Saif S."/>
            <person name="Shea T."/>
            <person name="Sykes S."/>
            <person name="Wortman J."/>
            <person name="Nusbaum C."/>
            <person name="Birren B."/>
        </authorList>
    </citation>
    <scope>NUCLEOTIDE SEQUENCE [LARGE SCALE GENOMIC DNA]</scope>
    <source>
        <strain evidence="3 4">17X</strain>
    </source>
</reference>
<name>V7PG43_PLAYE</name>
<dbReference type="AlphaFoldDB" id="V7PG43"/>
<sequence length="331" mass="38420">MDHFLCIRFSTLRGYYPDELNISKERDIHNIGGIVKYCPNGNSRDKKCNTELDKINAACLWLFEQNIANRIDDLSSEQVKAFIIYIMIWLNYMLNLKKDGKITALKDFYTNHIENNPNYTNCKSDGNDCNSTLNDKAGYNNFKEVIVKNMELSNINFEDISKFYDAFKLLCKMYIEFNEDEPECTKYLEYANKFVEKYKELNGNSSITGNTSYSQVWSTLSTDYENFKKKCDEIKCSNYSSFPTIENKKNIVNISEHNSEETIKTSKDHSEHDSVQKSDGTSSSSSIVNKLILALSIFGAITIFWGISYKYSLFGFQKRTQKQYLKEKLKK</sequence>
<keyword evidence="4" id="KW-1185">Reference proteome</keyword>
<feature type="transmembrane region" description="Helical" evidence="2">
    <location>
        <begin position="291"/>
        <end position="309"/>
    </location>
</feature>
<proteinExistence type="predicted"/>
<organism evidence="3 4">
    <name type="scientific">Plasmodium yoelii 17X</name>
    <dbReference type="NCBI Taxonomy" id="1323249"/>
    <lineage>
        <taxon>Eukaryota</taxon>
        <taxon>Sar</taxon>
        <taxon>Alveolata</taxon>
        <taxon>Apicomplexa</taxon>
        <taxon>Aconoidasida</taxon>
        <taxon>Haemosporida</taxon>
        <taxon>Plasmodiidae</taxon>
        <taxon>Plasmodium</taxon>
        <taxon>Plasmodium (Vinckeia)</taxon>
    </lineage>
</organism>
<protein>
    <submittedName>
        <fullName evidence="3">Uncharacterized protein</fullName>
    </submittedName>
</protein>
<evidence type="ECO:0000313" key="3">
    <source>
        <dbReference type="EMBL" id="ETB57313.1"/>
    </source>
</evidence>
<keyword evidence="2" id="KW-0812">Transmembrane</keyword>
<evidence type="ECO:0000256" key="2">
    <source>
        <dbReference type="SAM" id="Phobius"/>
    </source>
</evidence>
<keyword evidence="2" id="KW-1133">Transmembrane helix</keyword>
<dbReference type="InterPro" id="IPR006477">
    <property type="entry name" value="Yir_bir_cir"/>
</dbReference>
<feature type="region of interest" description="Disordered" evidence="1">
    <location>
        <begin position="260"/>
        <end position="283"/>
    </location>
</feature>
<feature type="non-terminal residue" evidence="3">
    <location>
        <position position="1"/>
    </location>
</feature>
<keyword evidence="2" id="KW-0472">Membrane</keyword>
<gene>
    <name evidence="3" type="ORF">YYC_04821</name>
</gene>